<dbReference type="EMBL" id="BNAV01000001">
    <property type="protein sequence ID" value="GHF34234.1"/>
    <property type="molecule type" value="Genomic_DNA"/>
</dbReference>
<evidence type="ECO:0000256" key="3">
    <source>
        <dbReference type="RuleBase" id="RU000590"/>
    </source>
</evidence>
<dbReference type="GO" id="GO:0046872">
    <property type="term" value="F:metal ion binding"/>
    <property type="evidence" value="ECO:0007669"/>
    <property type="project" value="UniProtKB-KW"/>
</dbReference>
<reference evidence="6" key="2">
    <citation type="submission" date="2020-09" db="EMBL/GenBank/DDBJ databases">
        <authorList>
            <person name="Sun Q."/>
            <person name="Zhou Y."/>
        </authorList>
    </citation>
    <scope>NUCLEOTIDE SEQUENCE</scope>
    <source>
        <strain evidence="6">CGMCC 4.7679</strain>
    </source>
</reference>
<dbReference type="Pfam" id="PF00557">
    <property type="entry name" value="Peptidase_M24"/>
    <property type="match status" value="1"/>
</dbReference>
<evidence type="ECO:0000259" key="4">
    <source>
        <dbReference type="Pfam" id="PF00557"/>
    </source>
</evidence>
<dbReference type="PANTHER" id="PTHR46112:SF3">
    <property type="entry name" value="AMINOPEPTIDASE YPDF"/>
    <property type="match status" value="1"/>
</dbReference>
<keyword evidence="7" id="KW-1185">Reference proteome</keyword>
<reference evidence="6" key="1">
    <citation type="journal article" date="2014" name="Int. J. Syst. Evol. Microbiol.">
        <title>Complete genome sequence of Corynebacterium casei LMG S-19264T (=DSM 44701T), isolated from a smear-ripened cheese.</title>
        <authorList>
            <consortium name="US DOE Joint Genome Institute (JGI-PGF)"/>
            <person name="Walter F."/>
            <person name="Albersmeier A."/>
            <person name="Kalinowski J."/>
            <person name="Ruckert C."/>
        </authorList>
    </citation>
    <scope>NUCLEOTIDE SEQUENCE</scope>
    <source>
        <strain evidence="6">CGMCC 4.7679</strain>
    </source>
</reference>
<dbReference type="SUPFAM" id="SSF53092">
    <property type="entry name" value="Creatinase/prolidase N-terminal domain"/>
    <property type="match status" value="1"/>
</dbReference>
<organism evidence="6 7">
    <name type="scientific">Amycolatopsis bartoniae</name>
    <dbReference type="NCBI Taxonomy" id="941986"/>
    <lineage>
        <taxon>Bacteria</taxon>
        <taxon>Bacillati</taxon>
        <taxon>Actinomycetota</taxon>
        <taxon>Actinomycetes</taxon>
        <taxon>Pseudonocardiales</taxon>
        <taxon>Pseudonocardiaceae</taxon>
        <taxon>Amycolatopsis</taxon>
    </lineage>
</organism>
<evidence type="ECO:0000259" key="5">
    <source>
        <dbReference type="Pfam" id="PF01321"/>
    </source>
</evidence>
<dbReference type="InterPro" id="IPR000994">
    <property type="entry name" value="Pept_M24"/>
</dbReference>
<dbReference type="AlphaFoldDB" id="A0A8H9M2W8"/>
<dbReference type="RefSeq" id="WP_145934352.1">
    <property type="nucleotide sequence ID" value="NZ_BNAV01000001.1"/>
</dbReference>
<evidence type="ECO:0000313" key="7">
    <source>
        <dbReference type="Proteomes" id="UP000658656"/>
    </source>
</evidence>
<protein>
    <submittedName>
        <fullName evidence="6">Dipeptidase</fullName>
    </submittedName>
</protein>
<dbReference type="InterPro" id="IPR036005">
    <property type="entry name" value="Creatinase/aminopeptidase-like"/>
</dbReference>
<name>A0A8H9M2W8_9PSEU</name>
<feature type="domain" description="Creatinase N-terminal" evidence="5">
    <location>
        <begin position="19"/>
        <end position="151"/>
    </location>
</feature>
<dbReference type="Pfam" id="PF01321">
    <property type="entry name" value="Creatinase_N"/>
    <property type="match status" value="1"/>
</dbReference>
<feature type="domain" description="Peptidase M24" evidence="4">
    <location>
        <begin position="159"/>
        <end position="363"/>
    </location>
</feature>
<dbReference type="Proteomes" id="UP000658656">
    <property type="component" value="Unassembled WGS sequence"/>
</dbReference>
<dbReference type="SUPFAM" id="SSF55920">
    <property type="entry name" value="Creatinase/aminopeptidase"/>
    <property type="match status" value="1"/>
</dbReference>
<evidence type="ECO:0000313" key="6">
    <source>
        <dbReference type="EMBL" id="GHF34234.1"/>
    </source>
</evidence>
<dbReference type="InterPro" id="IPR050659">
    <property type="entry name" value="Peptidase_M24B"/>
</dbReference>
<dbReference type="OrthoDB" id="9806388at2"/>
<dbReference type="InterPro" id="IPR000587">
    <property type="entry name" value="Creatinase_N"/>
</dbReference>
<keyword evidence="1 3" id="KW-0479">Metal-binding</keyword>
<evidence type="ECO:0000256" key="2">
    <source>
        <dbReference type="ARBA" id="ARBA00022801"/>
    </source>
</evidence>
<accession>A0A8H9M2W8</accession>
<dbReference type="InterPro" id="IPR001131">
    <property type="entry name" value="Peptidase_M24B_aminopep-P_CS"/>
</dbReference>
<keyword evidence="2" id="KW-0378">Hydrolase</keyword>
<comment type="similarity">
    <text evidence="3">Belongs to the peptidase M24B family.</text>
</comment>
<dbReference type="GO" id="GO:0016787">
    <property type="term" value="F:hydrolase activity"/>
    <property type="evidence" value="ECO:0007669"/>
    <property type="project" value="UniProtKB-KW"/>
</dbReference>
<dbReference type="CDD" id="cd01092">
    <property type="entry name" value="APP-like"/>
    <property type="match status" value="1"/>
</dbReference>
<proteinExistence type="inferred from homology"/>
<dbReference type="Gene3D" id="3.40.350.10">
    <property type="entry name" value="Creatinase/prolidase N-terminal domain"/>
    <property type="match status" value="1"/>
</dbReference>
<evidence type="ECO:0000256" key="1">
    <source>
        <dbReference type="ARBA" id="ARBA00022723"/>
    </source>
</evidence>
<comment type="caution">
    <text evidence="6">The sequence shown here is derived from an EMBL/GenBank/DDBJ whole genome shotgun (WGS) entry which is preliminary data.</text>
</comment>
<dbReference type="PANTHER" id="PTHR46112">
    <property type="entry name" value="AMINOPEPTIDASE"/>
    <property type="match status" value="1"/>
</dbReference>
<dbReference type="InterPro" id="IPR029149">
    <property type="entry name" value="Creatin/AminoP/Spt16_N"/>
</dbReference>
<dbReference type="PROSITE" id="PS00491">
    <property type="entry name" value="PROLINE_PEPTIDASE"/>
    <property type="match status" value="1"/>
</dbReference>
<dbReference type="Gene3D" id="3.90.230.10">
    <property type="entry name" value="Creatinase/methionine aminopeptidase superfamily"/>
    <property type="match status" value="1"/>
</dbReference>
<sequence length="381" mass="40157">MSRRSPQSPPVDPTLLRSRLDRARQAAAGAGTDALLIAPGSDLRYLLGEAGGSFERLTALVLPAGDGVPALVVPKLEAPGYAHVPTDALGVELVTWVDGDDPYRLVADRLGKPGRVAVSDNTMALHVLAFRAALGDAEQTLAGPVVRELRMRKDAAEVEALRRAGAAIDRVHARVGEWLRPGRTEAEVGADIAAAIVEEGHALADFVIVGSGPHGASPHHDVSGRVIERGDVVVVDIGGPLPEGYNSDSTRTYAVGEPRDADVAETYAVLQRAQRAAVEAVRPGVSAQDIDAAAREVITDAGFGEYFIHRTGHGIGLDVHEEPYIVGGNTLALEPGMAFSVEPGIYQPGRWGARIEDIVVVTETGVESLNNQPHELVVLDA</sequence>
<gene>
    <name evidence="6" type="ORF">GCM10017566_03650</name>
</gene>